<dbReference type="InterPro" id="IPR021426">
    <property type="entry name" value="DUF3073"/>
</dbReference>
<dbReference type="RefSeq" id="WP_188337818.1">
    <property type="nucleotide sequence ID" value="NZ_CP061281.1"/>
</dbReference>
<dbReference type="Proteomes" id="UP000516428">
    <property type="component" value="Chromosome"/>
</dbReference>
<evidence type="ECO:0000313" key="2">
    <source>
        <dbReference type="EMBL" id="QNS05119.1"/>
    </source>
</evidence>
<feature type="compositionally biased region" description="Acidic residues" evidence="1">
    <location>
        <begin position="50"/>
        <end position="59"/>
    </location>
</feature>
<sequence>MGRGRAKAKQTKVARQLKYSSGGTDLSRLANELGASTSNPVSNQPPNGEPFEDEEDDEDPYARYADMYDDDEDEDDESGPSSQRRGA</sequence>
<gene>
    <name evidence="2" type="ORF">IAG42_16925</name>
</gene>
<feature type="region of interest" description="Disordered" evidence="1">
    <location>
        <begin position="1"/>
        <end position="87"/>
    </location>
</feature>
<name>A0A7H1B8R4_9ACTN</name>
<evidence type="ECO:0000256" key="1">
    <source>
        <dbReference type="SAM" id="MobiDB-lite"/>
    </source>
</evidence>
<protein>
    <submittedName>
        <fullName evidence="2">DUF3073 domain-containing protein</fullName>
    </submittedName>
</protein>
<feature type="compositionally biased region" description="Basic residues" evidence="1">
    <location>
        <begin position="1"/>
        <end position="12"/>
    </location>
</feature>
<keyword evidence="3" id="KW-1185">Reference proteome</keyword>
<dbReference type="EMBL" id="CP061281">
    <property type="protein sequence ID" value="QNS05119.1"/>
    <property type="molecule type" value="Genomic_DNA"/>
</dbReference>
<proteinExistence type="predicted"/>
<feature type="compositionally biased region" description="Acidic residues" evidence="1">
    <location>
        <begin position="67"/>
        <end position="78"/>
    </location>
</feature>
<feature type="compositionally biased region" description="Polar residues" evidence="1">
    <location>
        <begin position="34"/>
        <end position="46"/>
    </location>
</feature>
<dbReference type="AlphaFoldDB" id="A0A7H1B8R4"/>
<reference evidence="2 3" key="1">
    <citation type="submission" date="2020-09" db="EMBL/GenBank/DDBJ databases">
        <title>A novel species.</title>
        <authorList>
            <person name="Gao J."/>
        </authorList>
    </citation>
    <scope>NUCLEOTIDE SEQUENCE [LARGE SCALE GENOMIC DNA]</scope>
    <source>
        <strain evidence="2 3">CRXT-Y-14</strain>
    </source>
</reference>
<organism evidence="2 3">
    <name type="scientific">Streptomyces xanthii</name>
    <dbReference type="NCBI Taxonomy" id="2768069"/>
    <lineage>
        <taxon>Bacteria</taxon>
        <taxon>Bacillati</taxon>
        <taxon>Actinomycetota</taxon>
        <taxon>Actinomycetes</taxon>
        <taxon>Kitasatosporales</taxon>
        <taxon>Streptomycetaceae</taxon>
        <taxon>Streptomyces</taxon>
    </lineage>
</organism>
<accession>A0A7H1B8R4</accession>
<dbReference type="KEGG" id="sxn:IAG42_16925"/>
<dbReference type="Pfam" id="PF11273">
    <property type="entry name" value="DUF3073"/>
    <property type="match status" value="1"/>
</dbReference>
<evidence type="ECO:0000313" key="3">
    <source>
        <dbReference type="Proteomes" id="UP000516428"/>
    </source>
</evidence>